<name>K2P2D7_9FLAO</name>
<dbReference type="PATRIC" id="fig|555500.3.peg.1687"/>
<accession>K2P2D7</accession>
<dbReference type="eggNOG" id="ENOG502Z8XB">
    <property type="taxonomic scope" value="Bacteria"/>
</dbReference>
<organism evidence="2 3">
    <name type="scientific">Galbibacter marinus</name>
    <dbReference type="NCBI Taxonomy" id="555500"/>
    <lineage>
        <taxon>Bacteria</taxon>
        <taxon>Pseudomonadati</taxon>
        <taxon>Bacteroidota</taxon>
        <taxon>Flavobacteriia</taxon>
        <taxon>Flavobacteriales</taxon>
        <taxon>Flavobacteriaceae</taxon>
        <taxon>Galbibacter</taxon>
    </lineage>
</organism>
<keyword evidence="3" id="KW-1185">Reference proteome</keyword>
<evidence type="ECO:0000313" key="2">
    <source>
        <dbReference type="EMBL" id="EKF55198.1"/>
    </source>
</evidence>
<dbReference type="AlphaFoldDB" id="K2P2D7"/>
<evidence type="ECO:0000313" key="3">
    <source>
        <dbReference type="Proteomes" id="UP000007364"/>
    </source>
</evidence>
<dbReference type="RefSeq" id="WP_008991482.1">
    <property type="nucleotide sequence ID" value="NZ_AMSG01000009.1"/>
</dbReference>
<comment type="caution">
    <text evidence="2">The sequence shown here is derived from an EMBL/GenBank/DDBJ whole genome shotgun (WGS) entry which is preliminary data.</text>
</comment>
<dbReference type="Proteomes" id="UP000007364">
    <property type="component" value="Unassembled WGS sequence"/>
</dbReference>
<feature type="compositionally biased region" description="Basic and acidic residues" evidence="1">
    <location>
        <begin position="226"/>
        <end position="240"/>
    </location>
</feature>
<dbReference type="STRING" id="555500.I215_08136"/>
<dbReference type="EMBL" id="AMSG01000009">
    <property type="protein sequence ID" value="EKF55198.1"/>
    <property type="molecule type" value="Genomic_DNA"/>
</dbReference>
<evidence type="ECO:0000256" key="1">
    <source>
        <dbReference type="SAM" id="MobiDB-lite"/>
    </source>
</evidence>
<sequence length="282" mass="33038">MQQNNVDYLKDQIKYTGFGENLSDQLSAKIKQQLETFTLDYQTSYGLTDMKVELYFSRSLTHEMYFFNAYVVNLKGPAGKMTQTFYINKGNSITLKEAYNLMSGRAVHKVFKNKKGKSYTCWVQLDFFNTTPNGNYKLIYYHENYGFNLKSTISRYPILEMEIEEFKHSIIASLKKGNMQMVTFDFSGKEEIRFIEANPKFKSIIMYNDKMEKQFWKPKPSTAKNLGEKGRRPEKETEKKVKQKKGKKVIETHKTMAHKNTPNPIEIQNVKRKIRPKSPKEG</sequence>
<protein>
    <submittedName>
        <fullName evidence="2">Uncharacterized protein</fullName>
    </submittedName>
</protein>
<dbReference type="OrthoDB" id="6372253at2"/>
<reference evidence="2 3" key="1">
    <citation type="journal article" date="2012" name="J. Bacteriol.">
        <title>Genome Sequence of Galbibacter marinum Type Strain ck-I2-15.</title>
        <authorList>
            <person name="Lai Q."/>
            <person name="Li C."/>
            <person name="Shao Z."/>
        </authorList>
    </citation>
    <scope>NUCLEOTIDE SEQUENCE [LARGE SCALE GENOMIC DNA]</scope>
    <source>
        <strain evidence="3">ck-I2-15</strain>
    </source>
</reference>
<gene>
    <name evidence="2" type="ORF">I215_08136</name>
</gene>
<feature type="region of interest" description="Disordered" evidence="1">
    <location>
        <begin position="219"/>
        <end position="282"/>
    </location>
</feature>
<proteinExistence type="predicted"/>
<feature type="compositionally biased region" description="Basic residues" evidence="1">
    <location>
        <begin position="270"/>
        <end position="282"/>
    </location>
</feature>